<name>A0ABR2NN19_9ROSI</name>
<protein>
    <submittedName>
        <fullName evidence="2">Uncharacterized protein</fullName>
    </submittedName>
</protein>
<sequence>MSITMTLAIYMSSIALKQLKVFSQQDLATAQIVGGVVSSQPFGDGRAAKPQLSLIVTESLLLARVDMTNGNMEAIERDEASKDDQTSFIPELQVHQFRRMFISLAEMQDQFRSAKEKKKRDRALNKSKRAGQAVAPMEAEVHIPTDSDIARNQIHTKSKKNKFESRNSDMKLCDEGLYKDAKKLLN</sequence>
<reference evidence="2 3" key="1">
    <citation type="journal article" date="2024" name="G3 (Bethesda)">
        <title>Genome assembly of Hibiscus sabdariffa L. provides insights into metabolisms of medicinal natural products.</title>
        <authorList>
            <person name="Kim T."/>
        </authorList>
    </citation>
    <scope>NUCLEOTIDE SEQUENCE [LARGE SCALE GENOMIC DNA]</scope>
    <source>
        <strain evidence="2">TK-2024</strain>
        <tissue evidence="2">Old leaves</tissue>
    </source>
</reference>
<evidence type="ECO:0000313" key="3">
    <source>
        <dbReference type="Proteomes" id="UP001396334"/>
    </source>
</evidence>
<accession>A0ABR2NN19</accession>
<proteinExistence type="predicted"/>
<dbReference type="Proteomes" id="UP001396334">
    <property type="component" value="Unassembled WGS sequence"/>
</dbReference>
<organism evidence="2 3">
    <name type="scientific">Hibiscus sabdariffa</name>
    <name type="common">roselle</name>
    <dbReference type="NCBI Taxonomy" id="183260"/>
    <lineage>
        <taxon>Eukaryota</taxon>
        <taxon>Viridiplantae</taxon>
        <taxon>Streptophyta</taxon>
        <taxon>Embryophyta</taxon>
        <taxon>Tracheophyta</taxon>
        <taxon>Spermatophyta</taxon>
        <taxon>Magnoliopsida</taxon>
        <taxon>eudicotyledons</taxon>
        <taxon>Gunneridae</taxon>
        <taxon>Pentapetalae</taxon>
        <taxon>rosids</taxon>
        <taxon>malvids</taxon>
        <taxon>Malvales</taxon>
        <taxon>Malvaceae</taxon>
        <taxon>Malvoideae</taxon>
        <taxon>Hibiscus</taxon>
    </lineage>
</organism>
<feature type="compositionally biased region" description="Basic residues" evidence="1">
    <location>
        <begin position="115"/>
        <end position="129"/>
    </location>
</feature>
<evidence type="ECO:0000256" key="1">
    <source>
        <dbReference type="SAM" id="MobiDB-lite"/>
    </source>
</evidence>
<keyword evidence="3" id="KW-1185">Reference proteome</keyword>
<comment type="caution">
    <text evidence="2">The sequence shown here is derived from an EMBL/GenBank/DDBJ whole genome shotgun (WGS) entry which is preliminary data.</text>
</comment>
<feature type="compositionally biased region" description="Basic and acidic residues" evidence="1">
    <location>
        <begin position="139"/>
        <end position="149"/>
    </location>
</feature>
<dbReference type="EMBL" id="JBBPBN010000121">
    <property type="protein sequence ID" value="KAK8977385.1"/>
    <property type="molecule type" value="Genomic_DNA"/>
</dbReference>
<gene>
    <name evidence="2" type="ORF">V6N11_034433</name>
</gene>
<evidence type="ECO:0000313" key="2">
    <source>
        <dbReference type="EMBL" id="KAK8977385.1"/>
    </source>
</evidence>
<feature type="region of interest" description="Disordered" evidence="1">
    <location>
        <begin position="113"/>
        <end position="166"/>
    </location>
</feature>